<sequence>NNYNYNLMSQLIHSLKVPSSCSHNPKDIRLDMSWIPKPETKPLFPFDDSLNRLKLGVDANIGAVVVINFEIVGSVIDDDGVSALEYVDYVDYVDYVVDYVDEDLFGDEGVDEAKDEVDDCDGESC</sequence>
<evidence type="ECO:0000313" key="2">
    <source>
        <dbReference type="Proteomes" id="UP000789702"/>
    </source>
</evidence>
<dbReference type="EMBL" id="CAJVPU010026679">
    <property type="protein sequence ID" value="CAG8700866.1"/>
    <property type="molecule type" value="Genomic_DNA"/>
</dbReference>
<name>A0ACA9PG57_9GLOM</name>
<comment type="caution">
    <text evidence="1">The sequence shown here is derived from an EMBL/GenBank/DDBJ whole genome shotgun (WGS) entry which is preliminary data.</text>
</comment>
<gene>
    <name evidence="1" type="ORF">DHETER_LOCUS11749</name>
</gene>
<feature type="non-terminal residue" evidence="1">
    <location>
        <position position="125"/>
    </location>
</feature>
<feature type="non-terminal residue" evidence="1">
    <location>
        <position position="1"/>
    </location>
</feature>
<organism evidence="1 2">
    <name type="scientific">Dentiscutata heterogama</name>
    <dbReference type="NCBI Taxonomy" id="1316150"/>
    <lineage>
        <taxon>Eukaryota</taxon>
        <taxon>Fungi</taxon>
        <taxon>Fungi incertae sedis</taxon>
        <taxon>Mucoromycota</taxon>
        <taxon>Glomeromycotina</taxon>
        <taxon>Glomeromycetes</taxon>
        <taxon>Diversisporales</taxon>
        <taxon>Gigasporaceae</taxon>
        <taxon>Dentiscutata</taxon>
    </lineage>
</organism>
<evidence type="ECO:0000313" key="1">
    <source>
        <dbReference type="EMBL" id="CAG8700866.1"/>
    </source>
</evidence>
<accession>A0ACA9PG57</accession>
<keyword evidence="2" id="KW-1185">Reference proteome</keyword>
<reference evidence="1" key="1">
    <citation type="submission" date="2021-06" db="EMBL/GenBank/DDBJ databases">
        <authorList>
            <person name="Kallberg Y."/>
            <person name="Tangrot J."/>
            <person name="Rosling A."/>
        </authorList>
    </citation>
    <scope>NUCLEOTIDE SEQUENCE</scope>
    <source>
        <strain evidence="1">IL203A</strain>
    </source>
</reference>
<proteinExistence type="predicted"/>
<protein>
    <submittedName>
        <fullName evidence="1">4851_t:CDS:1</fullName>
    </submittedName>
</protein>
<dbReference type="Proteomes" id="UP000789702">
    <property type="component" value="Unassembled WGS sequence"/>
</dbReference>